<gene>
    <name evidence="1" type="ORF">B879_00633</name>
</gene>
<organism evidence="1 2">
    <name type="scientific">Cecembia lonarensis (strain CCUG 58316 / KCTC 22772 / LW9)</name>
    <dbReference type="NCBI Taxonomy" id="1225176"/>
    <lineage>
        <taxon>Bacteria</taxon>
        <taxon>Pseudomonadati</taxon>
        <taxon>Bacteroidota</taxon>
        <taxon>Cytophagia</taxon>
        <taxon>Cytophagales</taxon>
        <taxon>Cyclobacteriaceae</taxon>
        <taxon>Cecembia</taxon>
    </lineage>
</organism>
<evidence type="ECO:0000313" key="2">
    <source>
        <dbReference type="Proteomes" id="UP000004478"/>
    </source>
</evidence>
<name>K1M300_CECL9</name>
<evidence type="ECO:0000313" key="1">
    <source>
        <dbReference type="EMBL" id="EKB50654.1"/>
    </source>
</evidence>
<comment type="caution">
    <text evidence="1">The sequence shown here is derived from an EMBL/GenBank/DDBJ whole genome shotgun (WGS) entry which is preliminary data.</text>
</comment>
<dbReference type="Proteomes" id="UP000004478">
    <property type="component" value="Unassembled WGS sequence"/>
</dbReference>
<protein>
    <submittedName>
        <fullName evidence="1">Uncharacterized protein</fullName>
    </submittedName>
</protein>
<proteinExistence type="predicted"/>
<dbReference type="AlphaFoldDB" id="K1M300"/>
<reference evidence="1 2" key="1">
    <citation type="journal article" date="2012" name="J. Bacteriol.">
        <title>Draft Genome Sequence of Cecembia lonarensis Strain LW9T, Isolated from Lonar Lake, a Haloalkaline Lake in India.</title>
        <authorList>
            <person name="Shivaji S."/>
            <person name="Ara S."/>
            <person name="Singh A."/>
            <person name="Pinnaka A.K."/>
        </authorList>
    </citation>
    <scope>NUCLEOTIDE SEQUENCE [LARGE SCALE GENOMIC DNA]</scope>
    <source>
        <strain evidence="1 2">LW9</strain>
    </source>
</reference>
<accession>K1M300</accession>
<dbReference type="EMBL" id="AMGM01000006">
    <property type="protein sequence ID" value="EKB50654.1"/>
    <property type="molecule type" value="Genomic_DNA"/>
</dbReference>
<keyword evidence="2" id="KW-1185">Reference proteome</keyword>
<sequence>MWAFFILLSTFLVFTRLGIIFCILGYFMMKNFIFVLLTLLMASCWTRDRFSEAYYPSDPVAFDAVNSIFDDINSDISRWYIMDDNLVLTFSSDRPGGKEGFDLYYVGFSDF</sequence>